<evidence type="ECO:0000256" key="1">
    <source>
        <dbReference type="ARBA" id="ARBA00004141"/>
    </source>
</evidence>
<evidence type="ECO:0000256" key="4">
    <source>
        <dbReference type="ARBA" id="ARBA00023040"/>
    </source>
</evidence>
<keyword evidence="8" id="KW-0812">Transmembrane</keyword>
<dbReference type="Gene3D" id="2.170.180.11">
    <property type="entry name" value="Methuselah ectodomain, domain 2"/>
    <property type="match status" value="1"/>
</dbReference>
<evidence type="ECO:0008006" key="11">
    <source>
        <dbReference type="Google" id="ProtNLM"/>
    </source>
</evidence>
<feature type="transmembrane region" description="Helical" evidence="8">
    <location>
        <begin position="301"/>
        <end position="318"/>
    </location>
</feature>
<keyword evidence="3" id="KW-0732">Signal</keyword>
<keyword evidence="4" id="KW-0297">G-protein coupled receptor</keyword>
<dbReference type="AlphaFoldDB" id="A0A6H5J0K5"/>
<gene>
    <name evidence="9" type="ORF">TBRA_LOCUS12569</name>
</gene>
<dbReference type="InterPro" id="IPR052808">
    <property type="entry name" value="GPCR_Mth-like"/>
</dbReference>
<dbReference type="GO" id="GO:0004930">
    <property type="term" value="F:G protein-coupled receptor activity"/>
    <property type="evidence" value="ECO:0007669"/>
    <property type="project" value="UniProtKB-KW"/>
</dbReference>
<dbReference type="EMBL" id="CADCXV010001062">
    <property type="protein sequence ID" value="CAB0040875.1"/>
    <property type="molecule type" value="Genomic_DNA"/>
</dbReference>
<dbReference type="PANTHER" id="PTHR46953:SF1">
    <property type="entry name" value="G-PROTEIN COUPLED RECEPTOR MTH-LIKE 1-RELATED"/>
    <property type="match status" value="1"/>
</dbReference>
<organism evidence="9 10">
    <name type="scientific">Trichogramma brassicae</name>
    <dbReference type="NCBI Taxonomy" id="86971"/>
    <lineage>
        <taxon>Eukaryota</taxon>
        <taxon>Metazoa</taxon>
        <taxon>Ecdysozoa</taxon>
        <taxon>Arthropoda</taxon>
        <taxon>Hexapoda</taxon>
        <taxon>Insecta</taxon>
        <taxon>Pterygota</taxon>
        <taxon>Neoptera</taxon>
        <taxon>Endopterygota</taxon>
        <taxon>Hymenoptera</taxon>
        <taxon>Apocrita</taxon>
        <taxon>Proctotrupomorpha</taxon>
        <taxon>Chalcidoidea</taxon>
        <taxon>Trichogrammatidae</taxon>
        <taxon>Trichogramma</taxon>
    </lineage>
</organism>
<evidence type="ECO:0000256" key="2">
    <source>
        <dbReference type="ARBA" id="ARBA00008979"/>
    </source>
</evidence>
<accession>A0A6H5J0K5</accession>
<keyword evidence="8" id="KW-1133">Transmembrane helix</keyword>
<evidence type="ECO:0000256" key="8">
    <source>
        <dbReference type="SAM" id="Phobius"/>
    </source>
</evidence>
<dbReference type="PANTHER" id="PTHR46953">
    <property type="entry name" value="G-PROTEIN COUPLED RECEPTOR MTH-LIKE 1-RELATED"/>
    <property type="match status" value="1"/>
</dbReference>
<comment type="similarity">
    <text evidence="2">Belongs to the G-protein coupled receptor 2 family. Mth subfamily.</text>
</comment>
<sequence>MLACDLRLSSADDDDHKQMGIQRCCREDEDFQDPDKYADGLLHCVPSREPFKLDIYSPEADNFLPEPPISWRFLENRRPVCDDHEQLQYFDYTPYTHYPLLESGMLVVEIGSETILGPLKYCVGSQKFLACVPRRNKSLQAADTMNPNLRKCCGPNATYSRSSCVHVANEDEVSMEANNVFDMEMSSKVHLISGFPTKCEMGYTILGDYNATFLQEDGGLQMQGKSIPPEEFCLDVIQQDSEISNDPWKLVKIFGCFQPVERDNLGSFLLFIDIFLAEHDVLQHLVDIQVKKSILEKFRRIISLFTTAIILMGVPWIFDVISWMAGGPNYFWYVTDLCNAAQGVLIFSVVGCHPQLWAAFKRLFVKNPKNHFSSKVNAMSMTSHANPSAVDDSMTHDFSSYLLLSSYLESVNTRKKINKSLKQEKDATVYNQDAVILVHTRNYTISVTSHMAKSIILKSMKYRLEETFAKMMPIHCGQRIISYMEDEEIVLSNQNFYRPEARKEKTKRLRPKATGTHSVFSRAKNNESQSSVCGSV</sequence>
<dbReference type="Gene3D" id="1.20.1070.10">
    <property type="entry name" value="Rhodopsin 7-helix transmembrane proteins"/>
    <property type="match status" value="1"/>
</dbReference>
<feature type="transmembrane region" description="Helical" evidence="8">
    <location>
        <begin position="330"/>
        <end position="352"/>
    </location>
</feature>
<evidence type="ECO:0000313" key="10">
    <source>
        <dbReference type="Proteomes" id="UP000479190"/>
    </source>
</evidence>
<dbReference type="GO" id="GO:0016020">
    <property type="term" value="C:membrane"/>
    <property type="evidence" value="ECO:0007669"/>
    <property type="project" value="UniProtKB-SubCell"/>
</dbReference>
<name>A0A6H5J0K5_9HYME</name>
<evidence type="ECO:0000256" key="6">
    <source>
        <dbReference type="ARBA" id="ARBA00023224"/>
    </source>
</evidence>
<reference evidence="9 10" key="1">
    <citation type="submission" date="2020-02" db="EMBL/GenBank/DDBJ databases">
        <authorList>
            <person name="Ferguson B K."/>
        </authorList>
    </citation>
    <scope>NUCLEOTIDE SEQUENCE [LARGE SCALE GENOMIC DNA]</scope>
</reference>
<dbReference type="OrthoDB" id="8191206at2759"/>
<evidence type="ECO:0000256" key="7">
    <source>
        <dbReference type="SAM" id="MobiDB-lite"/>
    </source>
</evidence>
<keyword evidence="8" id="KW-0472">Membrane</keyword>
<evidence type="ECO:0000313" key="9">
    <source>
        <dbReference type="EMBL" id="CAB0040875.1"/>
    </source>
</evidence>
<dbReference type="InterPro" id="IPR023311">
    <property type="entry name" value="Methusela_ecto_dom_2"/>
</dbReference>
<feature type="region of interest" description="Disordered" evidence="7">
    <location>
        <begin position="501"/>
        <end position="536"/>
    </location>
</feature>
<keyword evidence="5" id="KW-0675">Receptor</keyword>
<dbReference type="Proteomes" id="UP000479190">
    <property type="component" value="Unassembled WGS sequence"/>
</dbReference>
<comment type="subcellular location">
    <subcellularLocation>
        <location evidence="1">Membrane</location>
        <topology evidence="1">Multi-pass membrane protein</topology>
    </subcellularLocation>
</comment>
<protein>
    <recommendedName>
        <fullName evidence="11">G-protein coupled receptors family 2 profile 2 domain-containing protein</fullName>
    </recommendedName>
</protein>
<evidence type="ECO:0000256" key="5">
    <source>
        <dbReference type="ARBA" id="ARBA00023170"/>
    </source>
</evidence>
<keyword evidence="6" id="KW-0807">Transducer</keyword>
<evidence type="ECO:0000256" key="3">
    <source>
        <dbReference type="ARBA" id="ARBA00022729"/>
    </source>
</evidence>
<proteinExistence type="inferred from homology"/>
<keyword evidence="10" id="KW-1185">Reference proteome</keyword>
<feature type="compositionally biased region" description="Polar residues" evidence="7">
    <location>
        <begin position="526"/>
        <end position="536"/>
    </location>
</feature>